<dbReference type="PANTHER" id="PTHR47784">
    <property type="entry name" value="STEROL UPTAKE CONTROL PROTEIN 2"/>
    <property type="match status" value="1"/>
</dbReference>
<dbReference type="AlphaFoldDB" id="A0A319DA15"/>
<reference evidence="6 7" key="1">
    <citation type="submission" date="2018-02" db="EMBL/GenBank/DDBJ databases">
        <title>The genomes of Aspergillus section Nigri reveals drivers in fungal speciation.</title>
        <authorList>
            <consortium name="DOE Joint Genome Institute"/>
            <person name="Vesth T.C."/>
            <person name="Nybo J."/>
            <person name="Theobald S."/>
            <person name="Brandl J."/>
            <person name="Frisvad J.C."/>
            <person name="Nielsen K.F."/>
            <person name="Lyhne E.K."/>
            <person name="Kogle M.E."/>
            <person name="Kuo A."/>
            <person name="Riley R."/>
            <person name="Clum A."/>
            <person name="Nolan M."/>
            <person name="Lipzen A."/>
            <person name="Salamov A."/>
            <person name="Henrissat B."/>
            <person name="Wiebenga A."/>
            <person name="De vries R.P."/>
            <person name="Grigoriev I.V."/>
            <person name="Mortensen U.H."/>
            <person name="Andersen M.R."/>
            <person name="Baker S.E."/>
        </authorList>
    </citation>
    <scope>NUCLEOTIDE SEQUENCE [LARGE SCALE GENOMIC DNA]</scope>
    <source>
        <strain evidence="6 7">CBS 707.79</strain>
    </source>
</reference>
<dbReference type="Pfam" id="PF00172">
    <property type="entry name" value="Zn_clus"/>
    <property type="match status" value="1"/>
</dbReference>
<dbReference type="PROSITE" id="PS00463">
    <property type="entry name" value="ZN2_CY6_FUNGAL_1"/>
    <property type="match status" value="1"/>
</dbReference>
<dbReference type="InterPro" id="IPR001138">
    <property type="entry name" value="Zn2Cys6_DnaBD"/>
</dbReference>
<accession>A0A319DA15</accession>
<name>A0A319DA15_9EURO</name>
<dbReference type="STRING" id="1448320.A0A319DA15"/>
<protein>
    <recommendedName>
        <fullName evidence="5">Zn(2)-C6 fungal-type domain-containing protein</fullName>
    </recommendedName>
</protein>
<keyword evidence="1" id="KW-0805">Transcription regulation</keyword>
<keyword evidence="3" id="KW-0804">Transcription</keyword>
<dbReference type="VEuPathDB" id="FungiDB:BO71DRAFT_326423"/>
<dbReference type="GO" id="GO:0001228">
    <property type="term" value="F:DNA-binding transcription activator activity, RNA polymerase II-specific"/>
    <property type="evidence" value="ECO:0007669"/>
    <property type="project" value="TreeGrafter"/>
</dbReference>
<gene>
    <name evidence="6" type="ORF">BO71DRAFT_326423</name>
</gene>
<evidence type="ECO:0000256" key="2">
    <source>
        <dbReference type="ARBA" id="ARBA00023125"/>
    </source>
</evidence>
<dbReference type="EMBL" id="KZ825881">
    <property type="protein sequence ID" value="PYH93974.1"/>
    <property type="molecule type" value="Genomic_DNA"/>
</dbReference>
<evidence type="ECO:0000256" key="1">
    <source>
        <dbReference type="ARBA" id="ARBA00023015"/>
    </source>
</evidence>
<dbReference type="GO" id="GO:0003677">
    <property type="term" value="F:DNA binding"/>
    <property type="evidence" value="ECO:0007669"/>
    <property type="project" value="UniProtKB-KW"/>
</dbReference>
<keyword evidence="2" id="KW-0238">DNA-binding</keyword>
<dbReference type="CDD" id="cd00067">
    <property type="entry name" value="GAL4"/>
    <property type="match status" value="1"/>
</dbReference>
<dbReference type="GO" id="GO:0008270">
    <property type="term" value="F:zinc ion binding"/>
    <property type="evidence" value="ECO:0007669"/>
    <property type="project" value="InterPro"/>
</dbReference>
<evidence type="ECO:0000256" key="4">
    <source>
        <dbReference type="ARBA" id="ARBA00023242"/>
    </source>
</evidence>
<dbReference type="Pfam" id="PF11951">
    <property type="entry name" value="Fungal_trans_2"/>
    <property type="match status" value="1"/>
</dbReference>
<proteinExistence type="predicted"/>
<evidence type="ECO:0000313" key="7">
    <source>
        <dbReference type="Proteomes" id="UP000247810"/>
    </source>
</evidence>
<dbReference type="Gene3D" id="4.10.240.10">
    <property type="entry name" value="Zn(2)-C6 fungal-type DNA-binding domain"/>
    <property type="match status" value="1"/>
</dbReference>
<organism evidence="6 7">
    <name type="scientific">Aspergillus ellipticus CBS 707.79</name>
    <dbReference type="NCBI Taxonomy" id="1448320"/>
    <lineage>
        <taxon>Eukaryota</taxon>
        <taxon>Fungi</taxon>
        <taxon>Dikarya</taxon>
        <taxon>Ascomycota</taxon>
        <taxon>Pezizomycotina</taxon>
        <taxon>Eurotiomycetes</taxon>
        <taxon>Eurotiomycetidae</taxon>
        <taxon>Eurotiales</taxon>
        <taxon>Aspergillaceae</taxon>
        <taxon>Aspergillus</taxon>
        <taxon>Aspergillus subgen. Circumdati</taxon>
    </lineage>
</organism>
<dbReference type="InterPro" id="IPR053157">
    <property type="entry name" value="Sterol_Uptake_Regulator"/>
</dbReference>
<evidence type="ECO:0000256" key="3">
    <source>
        <dbReference type="ARBA" id="ARBA00023163"/>
    </source>
</evidence>
<evidence type="ECO:0000313" key="6">
    <source>
        <dbReference type="EMBL" id="PYH93974.1"/>
    </source>
</evidence>
<dbReference type="PROSITE" id="PS50048">
    <property type="entry name" value="ZN2_CY6_FUNGAL_2"/>
    <property type="match status" value="1"/>
</dbReference>
<dbReference type="SUPFAM" id="SSF57701">
    <property type="entry name" value="Zn2/Cys6 DNA-binding domain"/>
    <property type="match status" value="1"/>
</dbReference>
<dbReference type="Proteomes" id="UP000247810">
    <property type="component" value="Unassembled WGS sequence"/>
</dbReference>
<keyword evidence="4" id="KW-0539">Nucleus</keyword>
<feature type="domain" description="Zn(2)-C6 fungal-type" evidence="5">
    <location>
        <begin position="45"/>
        <end position="72"/>
    </location>
</feature>
<dbReference type="InterPro" id="IPR021858">
    <property type="entry name" value="Fun_TF"/>
</dbReference>
<evidence type="ECO:0000259" key="5">
    <source>
        <dbReference type="PROSITE" id="PS50048"/>
    </source>
</evidence>
<dbReference type="InterPro" id="IPR036864">
    <property type="entry name" value="Zn2-C6_fun-type_DNA-bd_sf"/>
</dbReference>
<dbReference type="PANTHER" id="PTHR47784:SF5">
    <property type="entry name" value="STEROL UPTAKE CONTROL PROTEIN 2"/>
    <property type="match status" value="1"/>
</dbReference>
<dbReference type="OrthoDB" id="5295362at2759"/>
<dbReference type="SMART" id="SM00066">
    <property type="entry name" value="GAL4"/>
    <property type="match status" value="1"/>
</dbReference>
<keyword evidence="7" id="KW-1185">Reference proteome</keyword>
<sequence>MASLDDLTNTFVLSTASSDAVLHEVPKAIDDPSRQRRAHHKSRTGCENCKRRRVRCSKSTPCASCIRRGERCHRPGNNGPIPPAPDQVLPTSKPTDATVNLLHLKLFHHFQTSTCDTLVFPQETWTRVLPLCFEFEFLMNALLCVSARHLAFLNPQNTSYPTSAATHLGRALSQFRSELAQKPTATNADAFIATSVLLQIEVWASTDSVHSSNGVISDRIFPFSSSLKQVFLANVPFLSRQPSVLLPLLARNPADNLVASARVSEETDLQFRNHFGYHRPINNNMLNLPCITRDQQQQPPPQSPEINELHPPGYDSAITRLSLLLSFLPETRHTESVTTDSPSPSHLLSDIARSIFTFPVQCHGPFAVLVERNDPHALLLLYHFYRAVGVLLSGSRYWWALKRAAVLEGGLGGVVGKLD</sequence>